<dbReference type="RefSeq" id="XP_062784552.1">
    <property type="nucleotide sequence ID" value="XM_062928501.1"/>
</dbReference>
<dbReference type="EMBL" id="CP137312">
    <property type="protein sequence ID" value="WQF87331.1"/>
    <property type="molecule type" value="Genomic_DNA"/>
</dbReference>
<sequence length="114" mass="12453">MNTPGSFGIVDYSFPMWSKKHVGSWLDAFKPRRSSTSSSSTSSSRASSFSMSSRSGPSSRNGSLASLMSMGTVEEQEHLMAEQPKRPAYVPQHAAKSFMKTATSKEIRKNGEIL</sequence>
<feature type="compositionally biased region" description="Basic and acidic residues" evidence="1">
    <location>
        <begin position="75"/>
        <end position="85"/>
    </location>
</feature>
<proteinExistence type="predicted"/>
<accession>A0AAX4IVV0</accession>
<evidence type="ECO:0000313" key="3">
    <source>
        <dbReference type="Proteomes" id="UP001322277"/>
    </source>
</evidence>
<organism evidence="2 3">
    <name type="scientific">Colletotrichum destructivum</name>
    <dbReference type="NCBI Taxonomy" id="34406"/>
    <lineage>
        <taxon>Eukaryota</taxon>
        <taxon>Fungi</taxon>
        <taxon>Dikarya</taxon>
        <taxon>Ascomycota</taxon>
        <taxon>Pezizomycotina</taxon>
        <taxon>Sordariomycetes</taxon>
        <taxon>Hypocreomycetidae</taxon>
        <taxon>Glomerellales</taxon>
        <taxon>Glomerellaceae</taxon>
        <taxon>Colletotrichum</taxon>
        <taxon>Colletotrichum destructivum species complex</taxon>
    </lineage>
</organism>
<dbReference type="AlphaFoldDB" id="A0AAX4IVV0"/>
<dbReference type="KEGG" id="cdet:87948845"/>
<protein>
    <submittedName>
        <fullName evidence="2">Uncharacterized protein</fullName>
    </submittedName>
</protein>
<feature type="region of interest" description="Disordered" evidence="1">
    <location>
        <begin position="28"/>
        <end position="89"/>
    </location>
</feature>
<evidence type="ECO:0000256" key="1">
    <source>
        <dbReference type="SAM" id="MobiDB-lite"/>
    </source>
</evidence>
<evidence type="ECO:0000313" key="2">
    <source>
        <dbReference type="EMBL" id="WQF87331.1"/>
    </source>
</evidence>
<reference evidence="3" key="1">
    <citation type="journal article" date="2023" name="bioRxiv">
        <title>Complete genome of the Medicago anthracnose fungus, Colletotrichum destructivum, reveals a mini-chromosome-like region within a core chromosome.</title>
        <authorList>
            <person name="Lapalu N."/>
            <person name="Simon A."/>
            <person name="Lu A."/>
            <person name="Plaumann P.-L."/>
            <person name="Amselem J."/>
            <person name="Pigne S."/>
            <person name="Auger A."/>
            <person name="Koch C."/>
            <person name="Dallery J.-F."/>
            <person name="O'Connell R.J."/>
        </authorList>
    </citation>
    <scope>NUCLEOTIDE SEQUENCE [LARGE SCALE GENOMIC DNA]</scope>
    <source>
        <strain evidence="3">CBS 520.97</strain>
    </source>
</reference>
<gene>
    <name evidence="2" type="ORF">CDEST_12345</name>
</gene>
<dbReference type="GeneID" id="87948845"/>
<keyword evidence="3" id="KW-1185">Reference proteome</keyword>
<name>A0AAX4IVV0_9PEZI</name>
<dbReference type="Proteomes" id="UP001322277">
    <property type="component" value="Chromosome 8"/>
</dbReference>
<feature type="compositionally biased region" description="Low complexity" evidence="1">
    <location>
        <begin position="34"/>
        <end position="63"/>
    </location>
</feature>